<reference evidence="1 2" key="1">
    <citation type="journal article" date="2011" name="Front. Microbiol.">
        <title>Genomic signatures of strain selection and enhancement in Bacillus atrophaeus var. globigii, a historical biowarfare simulant.</title>
        <authorList>
            <person name="Gibbons H.S."/>
            <person name="Broomall S.M."/>
            <person name="McNew L.A."/>
            <person name="Daligault H."/>
            <person name="Chapman C."/>
            <person name="Bruce D."/>
            <person name="Karavis M."/>
            <person name="Krepps M."/>
            <person name="McGregor P.A."/>
            <person name="Hong C."/>
            <person name="Park K.H."/>
            <person name="Akmal A."/>
            <person name="Feldman A."/>
            <person name="Lin J.S."/>
            <person name="Chang W.E."/>
            <person name="Higgs B.W."/>
            <person name="Demirev P."/>
            <person name="Lindquist J."/>
            <person name="Liem A."/>
            <person name="Fochler E."/>
            <person name="Read T.D."/>
            <person name="Tapia R."/>
            <person name="Johnson S."/>
            <person name="Bishop-Lilly K.A."/>
            <person name="Detter C."/>
            <person name="Han C."/>
            <person name="Sozhamannan S."/>
            <person name="Rosenzweig C.N."/>
            <person name="Skowronski E.W."/>
        </authorList>
    </citation>
    <scope>NUCLEOTIDE SEQUENCE [LARGE SCALE GENOMIC DNA]</scope>
    <source>
        <strain evidence="1 2">1942</strain>
    </source>
</reference>
<dbReference type="SUPFAM" id="SSF140415">
    <property type="entry name" value="YppE-like"/>
    <property type="match status" value="1"/>
</dbReference>
<organism evidence="1 2">
    <name type="scientific">Bacillus atrophaeus (strain 1942)</name>
    <dbReference type="NCBI Taxonomy" id="720555"/>
    <lineage>
        <taxon>Bacteria</taxon>
        <taxon>Bacillati</taxon>
        <taxon>Bacillota</taxon>
        <taxon>Bacilli</taxon>
        <taxon>Bacillales</taxon>
        <taxon>Bacillaceae</taxon>
        <taxon>Bacillus</taxon>
    </lineage>
</organism>
<evidence type="ECO:0000313" key="2">
    <source>
        <dbReference type="Proteomes" id="UP000006867"/>
    </source>
</evidence>
<dbReference type="Proteomes" id="UP000006867">
    <property type="component" value="Chromosome"/>
</dbReference>
<name>A0ABM5LXY5_BACA1</name>
<evidence type="ECO:0008006" key="3">
    <source>
        <dbReference type="Google" id="ProtNLM"/>
    </source>
</evidence>
<accession>A0ABM5LXY5</accession>
<sequence length="124" mass="14690">MLHIQAFLEKTKQMIEAAEKGAARYEDGKENDRSYDFFATIKPAVEQNEELVSQWTENALEFIKIHRPKYIYEEQIHAVKENFLEIMLQSYVHHIHKKRYKDLTESVLYTLQTVKDEIAKEGSL</sequence>
<dbReference type="InterPro" id="IPR023351">
    <property type="entry name" value="YppE-like_sf"/>
</dbReference>
<proteinExistence type="predicted"/>
<protein>
    <recommendedName>
        <fullName evidence="3">DUF1798 family protein</fullName>
    </recommendedName>
</protein>
<gene>
    <name evidence="1" type="ordered locus">BATR1942_08995</name>
</gene>
<dbReference type="Gene3D" id="1.20.120.440">
    <property type="entry name" value="YppE-like"/>
    <property type="match status" value="1"/>
</dbReference>
<dbReference type="RefSeq" id="WP_003325652.1">
    <property type="nucleotide sequence ID" value="NC_014639.1"/>
</dbReference>
<evidence type="ECO:0000313" key="1">
    <source>
        <dbReference type="EMBL" id="ADP32732.1"/>
    </source>
</evidence>
<dbReference type="InterPro" id="IPR014913">
    <property type="entry name" value="YppE-like"/>
</dbReference>
<dbReference type="Pfam" id="PF08807">
    <property type="entry name" value="DUF1798"/>
    <property type="match status" value="1"/>
</dbReference>
<dbReference type="GeneID" id="92917442"/>
<dbReference type="EMBL" id="CP002207">
    <property type="protein sequence ID" value="ADP32732.1"/>
    <property type="molecule type" value="Genomic_DNA"/>
</dbReference>
<keyword evidence="2" id="KW-1185">Reference proteome</keyword>